<protein>
    <recommendedName>
        <fullName evidence="1">Methyltransferase domain-containing protein</fullName>
    </recommendedName>
</protein>
<dbReference type="InterPro" id="IPR029063">
    <property type="entry name" value="SAM-dependent_MTases_sf"/>
</dbReference>
<gene>
    <name evidence="2" type="ORF">S03H2_33646</name>
</gene>
<feature type="non-terminal residue" evidence="2">
    <location>
        <position position="133"/>
    </location>
</feature>
<feature type="domain" description="Methyltransferase" evidence="1">
    <location>
        <begin position="43"/>
        <end position="124"/>
    </location>
</feature>
<dbReference type="Pfam" id="PF13847">
    <property type="entry name" value="Methyltransf_31"/>
    <property type="match status" value="1"/>
</dbReference>
<dbReference type="InterPro" id="IPR025714">
    <property type="entry name" value="Methyltranfer_dom"/>
</dbReference>
<reference evidence="2" key="1">
    <citation type="journal article" date="2014" name="Front. Microbiol.">
        <title>High frequency of phylogenetically diverse reductive dehalogenase-homologous genes in deep subseafloor sedimentary metagenomes.</title>
        <authorList>
            <person name="Kawai M."/>
            <person name="Futagami T."/>
            <person name="Toyoda A."/>
            <person name="Takaki Y."/>
            <person name="Nishi S."/>
            <person name="Hori S."/>
            <person name="Arai W."/>
            <person name="Tsubouchi T."/>
            <person name="Morono Y."/>
            <person name="Uchiyama I."/>
            <person name="Ito T."/>
            <person name="Fujiyama A."/>
            <person name="Inagaki F."/>
            <person name="Takami H."/>
        </authorList>
    </citation>
    <scope>NUCLEOTIDE SEQUENCE</scope>
    <source>
        <strain evidence="2">Expedition CK06-06</strain>
    </source>
</reference>
<dbReference type="CDD" id="cd02440">
    <property type="entry name" value="AdoMet_MTases"/>
    <property type="match status" value="1"/>
</dbReference>
<evidence type="ECO:0000259" key="1">
    <source>
        <dbReference type="Pfam" id="PF13847"/>
    </source>
</evidence>
<dbReference type="EMBL" id="BARU01020492">
    <property type="protein sequence ID" value="GAH49619.1"/>
    <property type="molecule type" value="Genomic_DNA"/>
</dbReference>
<dbReference type="AlphaFoldDB" id="X1H6Z5"/>
<comment type="caution">
    <text evidence="2">The sequence shown here is derived from an EMBL/GenBank/DDBJ whole genome shotgun (WGS) entry which is preliminary data.</text>
</comment>
<name>X1H6Z5_9ZZZZ</name>
<proteinExistence type="predicted"/>
<evidence type="ECO:0000313" key="2">
    <source>
        <dbReference type="EMBL" id="GAH49619.1"/>
    </source>
</evidence>
<dbReference type="SUPFAM" id="SSF53335">
    <property type="entry name" value="S-adenosyl-L-methionine-dependent methyltransferases"/>
    <property type="match status" value="1"/>
</dbReference>
<dbReference type="Gene3D" id="3.40.50.150">
    <property type="entry name" value="Vaccinia Virus protein VP39"/>
    <property type="match status" value="1"/>
</dbReference>
<organism evidence="2">
    <name type="scientific">marine sediment metagenome</name>
    <dbReference type="NCBI Taxonomy" id="412755"/>
    <lineage>
        <taxon>unclassified sequences</taxon>
        <taxon>metagenomes</taxon>
        <taxon>ecological metagenomes</taxon>
    </lineage>
</organism>
<accession>X1H6Z5</accession>
<sequence>MLFLKNKLKEDRLASDQGYAHYEYELTRRIIIPLLRKWGIDFAGKKLLDIGCALGGSTVAFWENGSKSVGVDIEARYMKGAKIFAKKKEANVSFVLTDISTKKGKEGFEKQQIIILRDVIEHVPPERRKELIV</sequence>